<keyword evidence="8 12" id="KW-0238">DNA-binding</keyword>
<dbReference type="Gene3D" id="3.40.50.300">
    <property type="entry name" value="P-loop containing nucleotide triphosphate hydrolases"/>
    <property type="match status" value="1"/>
</dbReference>
<evidence type="ECO:0000256" key="11">
    <source>
        <dbReference type="ARBA" id="ARBA00023231"/>
    </source>
</evidence>
<dbReference type="PROSITE" id="PS50045">
    <property type="entry name" value="SIGMA54_INTERACT_4"/>
    <property type="match status" value="1"/>
</dbReference>
<dbReference type="EMBL" id="JH719381">
    <property type="protein sequence ID" value="EJB07183.1"/>
    <property type="molecule type" value="Genomic_DNA"/>
</dbReference>
<evidence type="ECO:0000256" key="7">
    <source>
        <dbReference type="ARBA" id="ARBA00023015"/>
    </source>
</evidence>
<comment type="function">
    <text evidence="1 12">Required for activation of most nif operons, which are directly involved in nitrogen fixation.</text>
</comment>
<dbReference type="SUPFAM" id="SSF52540">
    <property type="entry name" value="P-loop containing nucleoside triphosphate hydrolases"/>
    <property type="match status" value="1"/>
</dbReference>
<feature type="domain" description="Sigma-54 factor interaction" evidence="13">
    <location>
        <begin position="20"/>
        <end position="248"/>
    </location>
</feature>
<dbReference type="InterPro" id="IPR002078">
    <property type="entry name" value="Sigma_54_int"/>
</dbReference>
<keyword evidence="9 12" id="KW-0010">Activator</keyword>
<evidence type="ECO:0000256" key="5">
    <source>
        <dbReference type="ARBA" id="ARBA00022840"/>
    </source>
</evidence>
<dbReference type="SMART" id="SM00382">
    <property type="entry name" value="AAA"/>
    <property type="match status" value="1"/>
</dbReference>
<dbReference type="RefSeq" id="WP_003592729.1">
    <property type="nucleotide sequence ID" value="NZ_JH719381.1"/>
</dbReference>
<keyword evidence="11 12" id="KW-0535">Nitrogen fixation</keyword>
<dbReference type="OrthoDB" id="9761019at2"/>
<dbReference type="GO" id="GO:0009399">
    <property type="term" value="P:nitrogen fixation"/>
    <property type="evidence" value="ECO:0007669"/>
    <property type="project" value="UniProtKB-UniRule"/>
</dbReference>
<dbReference type="AlphaFoldDB" id="J0H9Y6"/>
<evidence type="ECO:0000256" key="12">
    <source>
        <dbReference type="RuleBase" id="RU368029"/>
    </source>
</evidence>
<reference evidence="14 15" key="1">
    <citation type="submission" date="2012-02" db="EMBL/GenBank/DDBJ databases">
        <title>Improved High-Quality Draft Sequence of Rhizobium leguminosarum bv. trifolii WSM597.</title>
        <authorList>
            <consortium name="US DOE Joint Genome Institute"/>
            <person name="Lucas S."/>
            <person name="Han J."/>
            <person name="Lapidus A."/>
            <person name="Cheng J.-F."/>
            <person name="Goodwin L."/>
            <person name="Pitluck S."/>
            <person name="Peters L."/>
            <person name="Ovchinnikova G."/>
            <person name="Held B."/>
            <person name="Detter J.C."/>
            <person name="Han C."/>
            <person name="Tapia R."/>
            <person name="Land M."/>
            <person name="Hauser L."/>
            <person name="Kyrpides N."/>
            <person name="Ivanova N."/>
            <person name="Pagani I."/>
            <person name="Brau L."/>
            <person name="Yates R."/>
            <person name="O'Hara G."/>
            <person name="Rui T."/>
            <person name="Howieson J."/>
            <person name="Reeve W."/>
            <person name="Woyke T."/>
        </authorList>
    </citation>
    <scope>NUCLEOTIDE SEQUENCE [LARGE SCALE GENOMIC DNA]</scope>
    <source>
        <strain evidence="14 15">WSM597</strain>
    </source>
</reference>
<evidence type="ECO:0000256" key="1">
    <source>
        <dbReference type="ARBA" id="ARBA00002167"/>
    </source>
</evidence>
<gene>
    <name evidence="14" type="ORF">Rleg9DRAFT_6187</name>
</gene>
<accession>J0H9Y6</accession>
<protein>
    <recommendedName>
        <fullName evidence="3 12">Nif-specific regulatory protein</fullName>
    </recommendedName>
</protein>
<evidence type="ECO:0000256" key="6">
    <source>
        <dbReference type="ARBA" id="ARBA00023012"/>
    </source>
</evidence>
<dbReference type="NCBIfam" id="TIGR01817">
    <property type="entry name" value="nifA"/>
    <property type="match status" value="1"/>
</dbReference>
<dbReference type="PROSITE" id="PS00688">
    <property type="entry name" value="SIGMA54_INTERACT_3"/>
    <property type="match status" value="1"/>
</dbReference>
<dbReference type="InterPro" id="IPR002197">
    <property type="entry name" value="HTH_Fis"/>
</dbReference>
<keyword evidence="4" id="KW-0547">Nucleotide-binding</keyword>
<dbReference type="Gene3D" id="1.10.10.60">
    <property type="entry name" value="Homeodomain-like"/>
    <property type="match status" value="1"/>
</dbReference>
<dbReference type="Proteomes" id="UP000005092">
    <property type="component" value="Unassembled WGS sequence"/>
</dbReference>
<dbReference type="Pfam" id="PF02954">
    <property type="entry name" value="HTH_8"/>
    <property type="match status" value="1"/>
</dbReference>
<dbReference type="GO" id="GO:0000160">
    <property type="term" value="P:phosphorelay signal transduction system"/>
    <property type="evidence" value="ECO:0007669"/>
    <property type="project" value="UniProtKB-UniRule"/>
</dbReference>
<dbReference type="Pfam" id="PF00158">
    <property type="entry name" value="Sigma54_activat"/>
    <property type="match status" value="1"/>
</dbReference>
<dbReference type="PRINTS" id="PR01590">
    <property type="entry name" value="HTHFIS"/>
</dbReference>
<dbReference type="GO" id="GO:0003700">
    <property type="term" value="F:DNA-binding transcription factor activity"/>
    <property type="evidence" value="ECO:0007669"/>
    <property type="project" value="UniProtKB-UniRule"/>
</dbReference>
<evidence type="ECO:0000256" key="9">
    <source>
        <dbReference type="ARBA" id="ARBA00023159"/>
    </source>
</evidence>
<dbReference type="GO" id="GO:0005524">
    <property type="term" value="F:ATP binding"/>
    <property type="evidence" value="ECO:0007669"/>
    <property type="project" value="UniProtKB-KW"/>
</dbReference>
<dbReference type="HOGENOM" id="CLU_000445_0_7_5"/>
<sequence>MAKSDDDMLSEFALSVSAEIIGNSAALKRVMESAKIVARSNLPVLLRGESGTGKESLAKLIHAHSLRCDGPFVKLNCAALSPGLLESELFGHEKGAFTGALSKKVGRFEMAHRGTLLLDEIGEMTPEFQAKSLRVLQEGEFERVGGTKTLKVDVRLIFATNKNLELAVTAGEFREDLYYRINVVPLTLPPLRERDGDISLLATEFLQRFSRQNGRPLKFAPSTLDILSRCEFPGNIRELQNCVQRTATLAHSNTIMPADLACQQGVCYSQILKSAVTAQNNKGMIYDFVRDEAVPTGEMTDASTSTPGAATKWSTLVDRESLQQAMTMAGWVQAKAARILGLTPRQVGYALRKHGIKIRSF</sequence>
<dbReference type="PROSITE" id="PS00675">
    <property type="entry name" value="SIGMA54_INTERACT_1"/>
    <property type="match status" value="1"/>
</dbReference>
<dbReference type="InterPro" id="IPR010113">
    <property type="entry name" value="Nif-specific_regulatory_prot"/>
</dbReference>
<dbReference type="PANTHER" id="PTHR32071">
    <property type="entry name" value="TRANSCRIPTIONAL REGULATORY PROTEIN"/>
    <property type="match status" value="1"/>
</dbReference>
<keyword evidence="7 12" id="KW-0805">Transcription regulation</keyword>
<dbReference type="InterPro" id="IPR027417">
    <property type="entry name" value="P-loop_NTPase"/>
</dbReference>
<keyword evidence="6 12" id="KW-0902">Two-component regulatory system</keyword>
<keyword evidence="10 12" id="KW-0804">Transcription</keyword>
<dbReference type="CDD" id="cd00009">
    <property type="entry name" value="AAA"/>
    <property type="match status" value="1"/>
</dbReference>
<dbReference type="InterPro" id="IPR025944">
    <property type="entry name" value="Sigma_54_int_dom_CS"/>
</dbReference>
<evidence type="ECO:0000256" key="2">
    <source>
        <dbReference type="ARBA" id="ARBA00011135"/>
    </source>
</evidence>
<evidence type="ECO:0000313" key="14">
    <source>
        <dbReference type="EMBL" id="EJB07183.1"/>
    </source>
</evidence>
<proteinExistence type="predicted"/>
<evidence type="ECO:0000256" key="4">
    <source>
        <dbReference type="ARBA" id="ARBA00022741"/>
    </source>
</evidence>
<dbReference type="InterPro" id="IPR058031">
    <property type="entry name" value="AAA_lid_NorR"/>
</dbReference>
<evidence type="ECO:0000256" key="8">
    <source>
        <dbReference type="ARBA" id="ARBA00023125"/>
    </source>
</evidence>
<comment type="subunit">
    <text evidence="2 12">Interacts with sigma-54.</text>
</comment>
<evidence type="ECO:0000256" key="3">
    <source>
        <dbReference type="ARBA" id="ARBA00015308"/>
    </source>
</evidence>
<dbReference type="PANTHER" id="PTHR32071:SF117">
    <property type="entry name" value="PTS-DEPENDENT DIHYDROXYACETONE KINASE OPERON REGULATORY PROTEIN-RELATED"/>
    <property type="match status" value="1"/>
</dbReference>
<dbReference type="InterPro" id="IPR003593">
    <property type="entry name" value="AAA+_ATPase"/>
</dbReference>
<evidence type="ECO:0000259" key="13">
    <source>
        <dbReference type="PROSITE" id="PS50045"/>
    </source>
</evidence>
<evidence type="ECO:0000256" key="10">
    <source>
        <dbReference type="ARBA" id="ARBA00023163"/>
    </source>
</evidence>
<dbReference type="InterPro" id="IPR025662">
    <property type="entry name" value="Sigma_54_int_dom_ATP-bd_1"/>
</dbReference>
<keyword evidence="5" id="KW-0067">ATP-binding</keyword>
<dbReference type="Gene3D" id="1.10.8.60">
    <property type="match status" value="1"/>
</dbReference>
<name>J0H9Y6_RHILT</name>
<dbReference type="FunFam" id="3.40.50.300:FF:000006">
    <property type="entry name" value="DNA-binding transcriptional regulator NtrC"/>
    <property type="match status" value="1"/>
</dbReference>
<evidence type="ECO:0000313" key="15">
    <source>
        <dbReference type="Proteomes" id="UP000005092"/>
    </source>
</evidence>
<dbReference type="Pfam" id="PF25601">
    <property type="entry name" value="AAA_lid_14"/>
    <property type="match status" value="1"/>
</dbReference>
<dbReference type="GO" id="GO:0043565">
    <property type="term" value="F:sequence-specific DNA binding"/>
    <property type="evidence" value="ECO:0007669"/>
    <property type="project" value="InterPro"/>
</dbReference>
<organism evidence="14 15">
    <name type="scientific">Rhizobium leguminosarum bv. trifolii WSM597</name>
    <dbReference type="NCBI Taxonomy" id="754764"/>
    <lineage>
        <taxon>Bacteria</taxon>
        <taxon>Pseudomonadati</taxon>
        <taxon>Pseudomonadota</taxon>
        <taxon>Alphaproteobacteria</taxon>
        <taxon>Hyphomicrobiales</taxon>
        <taxon>Rhizobiaceae</taxon>
        <taxon>Rhizobium/Agrobacterium group</taxon>
        <taxon>Rhizobium</taxon>
    </lineage>
</organism>